<comment type="caution">
    <text evidence="1">The sequence shown here is derived from an EMBL/GenBank/DDBJ whole genome shotgun (WGS) entry which is preliminary data.</text>
</comment>
<reference evidence="1 2" key="1">
    <citation type="journal article" date="2018" name="Cell">
        <title>The Chara Genome: Secondary Complexity and Implications for Plant Terrestrialization.</title>
        <authorList>
            <person name="Nishiyama T."/>
            <person name="Sakayama H."/>
            <person name="Vries J.D."/>
            <person name="Buschmann H."/>
            <person name="Saint-Marcoux D."/>
            <person name="Ullrich K.K."/>
            <person name="Haas F.B."/>
            <person name="Vanderstraeten L."/>
            <person name="Becker D."/>
            <person name="Lang D."/>
            <person name="Vosolsobe S."/>
            <person name="Rombauts S."/>
            <person name="Wilhelmsson P.K.I."/>
            <person name="Janitza P."/>
            <person name="Kern R."/>
            <person name="Heyl A."/>
            <person name="Rumpler F."/>
            <person name="Villalobos L.I.A.C."/>
            <person name="Clay J.M."/>
            <person name="Skokan R."/>
            <person name="Toyoda A."/>
            <person name="Suzuki Y."/>
            <person name="Kagoshima H."/>
            <person name="Schijlen E."/>
            <person name="Tajeshwar N."/>
            <person name="Catarino B."/>
            <person name="Hetherington A.J."/>
            <person name="Saltykova A."/>
            <person name="Bonnot C."/>
            <person name="Breuninger H."/>
            <person name="Symeonidi A."/>
            <person name="Radhakrishnan G.V."/>
            <person name="Van Nieuwerburgh F."/>
            <person name="Deforce D."/>
            <person name="Chang C."/>
            <person name="Karol K.G."/>
            <person name="Hedrich R."/>
            <person name="Ulvskov P."/>
            <person name="Glockner G."/>
            <person name="Delwiche C.F."/>
            <person name="Petrasek J."/>
            <person name="Van de Peer Y."/>
            <person name="Friml J."/>
            <person name="Beilby M."/>
            <person name="Dolan L."/>
            <person name="Kohara Y."/>
            <person name="Sugano S."/>
            <person name="Fujiyama A."/>
            <person name="Delaux P.-M."/>
            <person name="Quint M."/>
            <person name="TheiBen G."/>
            <person name="Hagemann M."/>
            <person name="Harholt J."/>
            <person name="Dunand C."/>
            <person name="Zachgo S."/>
            <person name="Langdale J."/>
            <person name="Maumus F."/>
            <person name="Straeten D.V.D."/>
            <person name="Gould S.B."/>
            <person name="Rensing S.A."/>
        </authorList>
    </citation>
    <scope>NUCLEOTIDE SEQUENCE [LARGE SCALE GENOMIC DNA]</scope>
    <source>
        <strain evidence="1 2">S276</strain>
    </source>
</reference>
<protein>
    <submittedName>
        <fullName evidence="1">Uncharacterized protein</fullName>
    </submittedName>
</protein>
<gene>
    <name evidence="1" type="ORF">CBR_g30356</name>
</gene>
<proteinExistence type="predicted"/>
<sequence>MLVWRESIDIDMNVKSEDCTGNCIWSSLEVCITAKDPCYRTTKCADVKDLLGRTCSSSMSICVDSCEACRDCLIHAKKILNSEDQSKEGIKKTCESIGVPAEDPACYRFMEVLPKYNLTKDEKAFCRELSWCKGSDGSGVFGGDVVEKAGAGGGGGGLVVGVEESMVVEHAREEVSKGHVGFVGEGGCKVFVAYSFDAADERTVGNDGVGEVVSEGANVLDEAVRGTGLAEVAELFKVGVVCTVGVGVVCAVVTTVMEGVVPSIVVTRSHKDDTLAFMSSREAVTKVWKVLSAWRMAEGSGVAVFAGSCSPARLRAMLSTESVRMSDLLMEDAAMSGEEGVEDMA</sequence>
<accession>A0A388JXG0</accession>
<dbReference type="Proteomes" id="UP000265515">
    <property type="component" value="Unassembled WGS sequence"/>
</dbReference>
<evidence type="ECO:0000313" key="1">
    <source>
        <dbReference type="EMBL" id="GBG62403.1"/>
    </source>
</evidence>
<dbReference type="AlphaFoldDB" id="A0A388JXG0"/>
<dbReference type="EMBL" id="BFEA01000028">
    <property type="protein sequence ID" value="GBG62403.1"/>
    <property type="molecule type" value="Genomic_DNA"/>
</dbReference>
<name>A0A388JXG0_CHABU</name>
<evidence type="ECO:0000313" key="2">
    <source>
        <dbReference type="Proteomes" id="UP000265515"/>
    </source>
</evidence>
<dbReference type="Gramene" id="GBG62403">
    <property type="protein sequence ID" value="GBG62403"/>
    <property type="gene ID" value="CBR_g30356"/>
</dbReference>
<keyword evidence="2" id="KW-1185">Reference proteome</keyword>
<organism evidence="1 2">
    <name type="scientific">Chara braunii</name>
    <name type="common">Braun's stonewort</name>
    <dbReference type="NCBI Taxonomy" id="69332"/>
    <lineage>
        <taxon>Eukaryota</taxon>
        <taxon>Viridiplantae</taxon>
        <taxon>Streptophyta</taxon>
        <taxon>Charophyceae</taxon>
        <taxon>Charales</taxon>
        <taxon>Characeae</taxon>
        <taxon>Chara</taxon>
    </lineage>
</organism>